<feature type="transmembrane region" description="Helical" evidence="5">
    <location>
        <begin position="459"/>
        <end position="478"/>
    </location>
</feature>
<dbReference type="AlphaFoldDB" id="A0A8J3D560"/>
<proteinExistence type="predicted"/>
<feature type="transmembrane region" description="Helical" evidence="5">
    <location>
        <begin position="20"/>
        <end position="50"/>
    </location>
</feature>
<keyword evidence="2 5" id="KW-0812">Transmembrane</keyword>
<evidence type="ECO:0000256" key="4">
    <source>
        <dbReference type="ARBA" id="ARBA00023136"/>
    </source>
</evidence>
<dbReference type="InterPro" id="IPR007016">
    <property type="entry name" value="O-antigen_ligase-rel_domated"/>
</dbReference>
<evidence type="ECO:0000259" key="6">
    <source>
        <dbReference type="Pfam" id="PF04932"/>
    </source>
</evidence>
<dbReference type="Proteomes" id="UP000598271">
    <property type="component" value="Unassembled WGS sequence"/>
</dbReference>
<evidence type="ECO:0000256" key="3">
    <source>
        <dbReference type="ARBA" id="ARBA00022989"/>
    </source>
</evidence>
<accession>A0A8J3D560</accession>
<organism evidence="7 8">
    <name type="scientific">Persicitalea jodogahamensis</name>
    <dbReference type="NCBI Taxonomy" id="402147"/>
    <lineage>
        <taxon>Bacteria</taxon>
        <taxon>Pseudomonadati</taxon>
        <taxon>Bacteroidota</taxon>
        <taxon>Cytophagia</taxon>
        <taxon>Cytophagales</taxon>
        <taxon>Spirosomataceae</taxon>
        <taxon>Persicitalea</taxon>
    </lineage>
</organism>
<feature type="transmembrane region" description="Helical" evidence="5">
    <location>
        <begin position="283"/>
        <end position="299"/>
    </location>
</feature>
<evidence type="ECO:0000256" key="5">
    <source>
        <dbReference type="SAM" id="Phobius"/>
    </source>
</evidence>
<protein>
    <recommendedName>
        <fullName evidence="6">O-antigen ligase-related domain-containing protein</fullName>
    </recommendedName>
</protein>
<evidence type="ECO:0000256" key="1">
    <source>
        <dbReference type="ARBA" id="ARBA00004141"/>
    </source>
</evidence>
<keyword evidence="8" id="KW-1185">Reference proteome</keyword>
<keyword evidence="4 5" id="KW-0472">Membrane</keyword>
<dbReference type="InterPro" id="IPR051533">
    <property type="entry name" value="WaaL-like"/>
</dbReference>
<sequence>MPAVDFLRKSIWEEKLLNPFGAGVLALLGAGIAFLVGSFGLLLGLLLVVALVGIPTLFGIIAFPKFGIVVFIVAAYLLFFVSRLGVDFPVGTVMDGIEWLLVLGTILARRRETGKSVFNSSIGIITLVWVVYTLLQVINPWAESQMAWLYTVRTVGAVTLMYYVFVSHIDSLTYLRWLIGIWVGLALLGALYGLKQEFIGFTDMEYQQLISDPKLIELMFLFGHWRKFSVFSDPVAFAYNMVMAALICICLLKISKGFFRKLGLVLIAVLCAASMLYSGTRGGYVLIPAGLAMFFILRFNRTLLVLAAMGAFAFAVLIMIPTSNPTLFRFQTAFKPSDDDSFNLRIMNQKRIQPYIQQHPIGGGLGATGVWGQRFAPDSYLANFPPDSGYVRVAVEMGWIGLFLFCLMIFIILKTGIDHFFLIRNEEIKTYCLAMTLVIFVLGIGSYPQEAFVQFPSNILFYLAAAIIQVSLGLDARISASEVPG</sequence>
<feature type="transmembrane region" description="Helical" evidence="5">
    <location>
        <begin position="235"/>
        <end position="252"/>
    </location>
</feature>
<feature type="transmembrane region" description="Helical" evidence="5">
    <location>
        <begin position="428"/>
        <end position="447"/>
    </location>
</feature>
<feature type="transmembrane region" description="Helical" evidence="5">
    <location>
        <begin position="304"/>
        <end position="322"/>
    </location>
</feature>
<comment type="caution">
    <text evidence="7">The sequence shown here is derived from an EMBL/GenBank/DDBJ whole genome shotgun (WGS) entry which is preliminary data.</text>
</comment>
<feature type="transmembrane region" description="Helical" evidence="5">
    <location>
        <begin position="147"/>
        <end position="165"/>
    </location>
</feature>
<comment type="subcellular location">
    <subcellularLocation>
        <location evidence="1">Membrane</location>
        <topology evidence="1">Multi-pass membrane protein</topology>
    </subcellularLocation>
</comment>
<feature type="transmembrane region" description="Helical" evidence="5">
    <location>
        <begin position="177"/>
        <end position="194"/>
    </location>
</feature>
<dbReference type="Pfam" id="PF04932">
    <property type="entry name" value="Wzy_C"/>
    <property type="match status" value="1"/>
</dbReference>
<feature type="transmembrane region" description="Helical" evidence="5">
    <location>
        <begin position="397"/>
        <end position="416"/>
    </location>
</feature>
<evidence type="ECO:0000313" key="8">
    <source>
        <dbReference type="Proteomes" id="UP000598271"/>
    </source>
</evidence>
<reference evidence="7 8" key="1">
    <citation type="journal article" date="2014" name="Int. J. Syst. Evol. Microbiol.">
        <title>Complete genome sequence of Corynebacterium casei LMG S-19264T (=DSM 44701T), isolated from a smear-ripened cheese.</title>
        <authorList>
            <consortium name="US DOE Joint Genome Institute (JGI-PGF)"/>
            <person name="Walter F."/>
            <person name="Albersmeier A."/>
            <person name="Kalinowski J."/>
            <person name="Ruckert C."/>
        </authorList>
    </citation>
    <scope>NUCLEOTIDE SEQUENCE [LARGE SCALE GENOMIC DNA]</scope>
    <source>
        <strain evidence="7 8">KCTC 12866</strain>
    </source>
</reference>
<dbReference type="RefSeq" id="WP_189563613.1">
    <property type="nucleotide sequence ID" value="NZ_BMXF01000001.1"/>
</dbReference>
<feature type="transmembrane region" description="Helical" evidence="5">
    <location>
        <begin position="117"/>
        <end position="135"/>
    </location>
</feature>
<feature type="transmembrane region" description="Helical" evidence="5">
    <location>
        <begin position="57"/>
        <end position="82"/>
    </location>
</feature>
<feature type="domain" description="O-antigen ligase-related" evidence="6">
    <location>
        <begin position="267"/>
        <end position="406"/>
    </location>
</feature>
<dbReference type="PANTHER" id="PTHR37422:SF23">
    <property type="entry name" value="TEICHURONIC ACID BIOSYNTHESIS PROTEIN TUAE"/>
    <property type="match status" value="1"/>
</dbReference>
<evidence type="ECO:0000256" key="2">
    <source>
        <dbReference type="ARBA" id="ARBA00022692"/>
    </source>
</evidence>
<evidence type="ECO:0000313" key="7">
    <source>
        <dbReference type="EMBL" id="GHB61427.1"/>
    </source>
</evidence>
<dbReference type="GO" id="GO:0016020">
    <property type="term" value="C:membrane"/>
    <property type="evidence" value="ECO:0007669"/>
    <property type="project" value="UniProtKB-SubCell"/>
</dbReference>
<dbReference type="PANTHER" id="PTHR37422">
    <property type="entry name" value="TEICHURONIC ACID BIOSYNTHESIS PROTEIN TUAE"/>
    <property type="match status" value="1"/>
</dbReference>
<name>A0A8J3D560_9BACT</name>
<keyword evidence="3 5" id="KW-1133">Transmembrane helix</keyword>
<dbReference type="EMBL" id="BMXF01000001">
    <property type="protein sequence ID" value="GHB61427.1"/>
    <property type="molecule type" value="Genomic_DNA"/>
</dbReference>
<gene>
    <name evidence="7" type="ORF">GCM10007390_14070</name>
</gene>
<feature type="transmembrane region" description="Helical" evidence="5">
    <location>
        <begin position="259"/>
        <end position="277"/>
    </location>
</feature>